<comment type="similarity">
    <text evidence="1">Belongs to the isochorismatase family.</text>
</comment>
<evidence type="ECO:0000256" key="2">
    <source>
        <dbReference type="ARBA" id="ARBA00040688"/>
    </source>
</evidence>
<accession>A0A8B7MZI4</accession>
<dbReference type="OMA" id="QHACANI"/>
<dbReference type="Proteomes" id="UP000694843">
    <property type="component" value="Unplaced"/>
</dbReference>
<sequence>MYNGLSVGVAYPWSSLDSKPETRQDYIRKKGLLAMDCRRTQLGQLNSANTALFVCDIQEKFRPAIWNFKAVVSNTKKLLSGCSILSVPVVVTEQYPKGLGVTVAELDLESIPIALKVEKTQFNMVTPAVEEAMISTLCKDGLSSVVICGIETHVCVEQTAIDLLARGISVHVAADCCTSRTNQDRNLALQRLSKIGCHVTTCETVLFKLLGDKQHAKFQEISKLVREPCKDVGLFV</sequence>
<evidence type="ECO:0000256" key="1">
    <source>
        <dbReference type="ARBA" id="ARBA00006336"/>
    </source>
</evidence>
<evidence type="ECO:0000313" key="5">
    <source>
        <dbReference type="RefSeq" id="XP_018006369.1"/>
    </source>
</evidence>
<keyword evidence="4" id="KW-1185">Reference proteome</keyword>
<proteinExistence type="inferred from homology"/>
<dbReference type="PANTHER" id="PTHR14119:SF17">
    <property type="entry name" value="ISOCHORISMATASE DOMAIN-CONTAINING PROTEIN 1"/>
    <property type="match status" value="1"/>
</dbReference>
<dbReference type="AlphaFoldDB" id="A0A8B7MZI4"/>
<dbReference type="CDD" id="cd01012">
    <property type="entry name" value="YcaC_related"/>
    <property type="match status" value="1"/>
</dbReference>
<protein>
    <recommendedName>
        <fullName evidence="2">Isochorismatase domain-containing protein 1</fullName>
    </recommendedName>
</protein>
<dbReference type="InterPro" id="IPR000868">
    <property type="entry name" value="Isochorismatase-like_dom"/>
</dbReference>
<name>A0A8B7MZI4_HYAAZ</name>
<dbReference type="RefSeq" id="XP_018006369.1">
    <property type="nucleotide sequence ID" value="XM_018150880.2"/>
</dbReference>
<dbReference type="FunFam" id="3.40.50.850:FF:000001">
    <property type="entry name" value="Isochorismatase domain-containing protein 1"/>
    <property type="match status" value="1"/>
</dbReference>
<dbReference type="KEGG" id="hazt:108664312"/>
<organism evidence="4 5">
    <name type="scientific">Hyalella azteca</name>
    <name type="common">Amphipod</name>
    <dbReference type="NCBI Taxonomy" id="294128"/>
    <lineage>
        <taxon>Eukaryota</taxon>
        <taxon>Metazoa</taxon>
        <taxon>Ecdysozoa</taxon>
        <taxon>Arthropoda</taxon>
        <taxon>Crustacea</taxon>
        <taxon>Multicrustacea</taxon>
        <taxon>Malacostraca</taxon>
        <taxon>Eumalacostraca</taxon>
        <taxon>Peracarida</taxon>
        <taxon>Amphipoda</taxon>
        <taxon>Senticaudata</taxon>
        <taxon>Talitrida</taxon>
        <taxon>Talitroidea</taxon>
        <taxon>Hyalellidae</taxon>
        <taxon>Hyalella</taxon>
    </lineage>
</organism>
<feature type="domain" description="Isochorismatase-like" evidence="3">
    <location>
        <begin position="50"/>
        <end position="203"/>
    </location>
</feature>
<dbReference type="GeneID" id="108664312"/>
<gene>
    <name evidence="5" type="primary">LOC108664312</name>
</gene>
<dbReference type="Gene3D" id="3.40.50.850">
    <property type="entry name" value="Isochorismatase-like"/>
    <property type="match status" value="1"/>
</dbReference>
<reference evidence="5" key="1">
    <citation type="submission" date="2025-08" db="UniProtKB">
        <authorList>
            <consortium name="RefSeq"/>
        </authorList>
    </citation>
    <scope>IDENTIFICATION</scope>
    <source>
        <tissue evidence="5">Whole organism</tissue>
    </source>
</reference>
<dbReference type="OrthoDB" id="269496at2759"/>
<dbReference type="InterPro" id="IPR050993">
    <property type="entry name" value="Isochorismatase_domain"/>
</dbReference>
<evidence type="ECO:0000313" key="4">
    <source>
        <dbReference type="Proteomes" id="UP000694843"/>
    </source>
</evidence>
<evidence type="ECO:0000259" key="3">
    <source>
        <dbReference type="Pfam" id="PF00857"/>
    </source>
</evidence>
<dbReference type="PANTHER" id="PTHR14119">
    <property type="entry name" value="HYDROLASE"/>
    <property type="match status" value="1"/>
</dbReference>
<dbReference type="SUPFAM" id="SSF52499">
    <property type="entry name" value="Isochorismatase-like hydrolases"/>
    <property type="match status" value="1"/>
</dbReference>
<dbReference type="Pfam" id="PF00857">
    <property type="entry name" value="Isochorismatase"/>
    <property type="match status" value="1"/>
</dbReference>
<dbReference type="InterPro" id="IPR036380">
    <property type="entry name" value="Isochorismatase-like_sf"/>
</dbReference>